<name>A0A8X6ISI5_TRICU</name>
<sequence>MNSPRPQDLTSYANKLDFEKYGFSPYQWEISVPFKDCILWSVVLSYLKSVDFKNGKNFEECLKRLTRNEFDHKLVKPVILNFNPFLNMYACFFHETLKKIVQSFKNILDEERPTLKKDSKIDQELQMIASLLKCNVLLISLYDECFHLFTPKEDNSSTDATITLFRNEYLPKEGSSKTSVKRFTFGLTADLSWKLRESALNNILKNFESNKQVKKAILLCLTDNKDKKKKVNLVITLLKNNCTHIVFKLYESSHILAKFENAGFETDPRITDTEGLSAFYYALQCSDKNLLYILYNYAANSCHASESTFRDPNPCIILNFTHLEKIIDNDKKHVREEESLFLEDLRTFNQCLSKISNGILYIRKETKQDANPAQEATKQKRIILHILEVFDEFFSIEQLEYDIPIPDLIENYEKHKIYYDNLDFTTTLLFFDNIFLLKGLLKSPQPLLYSELESNFLLSTLTNKYFTTDAKLVAHKYEHMIKTYDLCSKTYAMNLRIIPLLERLNLRQSIRDFCKILKESTNMDTVTRIPEEEIHQMLYNSPEIKDEFLMFRLQHYLGTALKTKSNSPKLNLVIQRSLQVIGESMKIEQENPVSFRHLLRSCLPKKVVSTLIQIRNVLSHLENYQFSFKFKTEENDIFSEIQSELQCISRSFEIVYDVQRTRLIDFLINLGFERFEKLKISDSTNTLSSEKDIKKELQRRTSLSFEKKSYRFKILWRNLLDAIQESLNALKNSKDSLQTVIKNVTDILYPLIHLMTFLQNTGKITNTDFLDDIQKHKKELDLCLSSSDVLKKTQDLIDLSKDLLNFTSESGKEKAEELDVSVTRIETFLKILMGGYISEEEKTEILGEIPSSIRDRINANEKLVSDLEEGIELNFEQIQRGFENLFLNTHKKINIQKSYHKYLKKLKESNEDLSMLSQDLNSEQSNEVHTERKNDHLESHKKIVKTIKEASTPINILHLIFEKKYVSESKLKLLFQVIDFSDKTKMKLSALIENSKKPENDNIANLLNRISKLKKLSFEERDDIADLLERAKSHKTKKYLVYKIVQRYFRESTFQVSLEMLWFDCVTILEEVDDFKDFCLKTSYLFNGIDVRNVLAHGDPLLESIGGILDPRDFPSELVNKMLQLFEDYESIKALHDLWKHKKPTRAYEEYAECNRLKKYITCCPRWDKYFKLLTKNPDDLQNIRNFLNS</sequence>
<gene>
    <name evidence="1" type="primary">AVEN_272222_1</name>
    <name evidence="1" type="ORF">TNCT_140811</name>
</gene>
<dbReference type="OrthoDB" id="194358at2759"/>
<protein>
    <submittedName>
        <fullName evidence="1">Uncharacterized protein</fullName>
    </submittedName>
</protein>
<evidence type="ECO:0000313" key="2">
    <source>
        <dbReference type="Proteomes" id="UP000887116"/>
    </source>
</evidence>
<dbReference type="AlphaFoldDB" id="A0A8X6ISI5"/>
<dbReference type="EMBL" id="BMAO01006660">
    <property type="protein sequence ID" value="GFR10290.1"/>
    <property type="molecule type" value="Genomic_DNA"/>
</dbReference>
<keyword evidence="2" id="KW-1185">Reference proteome</keyword>
<proteinExistence type="predicted"/>
<dbReference type="Proteomes" id="UP000887116">
    <property type="component" value="Unassembled WGS sequence"/>
</dbReference>
<accession>A0A8X6ISI5</accession>
<comment type="caution">
    <text evidence="1">The sequence shown here is derived from an EMBL/GenBank/DDBJ whole genome shotgun (WGS) entry which is preliminary data.</text>
</comment>
<organism evidence="1 2">
    <name type="scientific">Trichonephila clavata</name>
    <name type="common">Joro spider</name>
    <name type="synonym">Nephila clavata</name>
    <dbReference type="NCBI Taxonomy" id="2740835"/>
    <lineage>
        <taxon>Eukaryota</taxon>
        <taxon>Metazoa</taxon>
        <taxon>Ecdysozoa</taxon>
        <taxon>Arthropoda</taxon>
        <taxon>Chelicerata</taxon>
        <taxon>Arachnida</taxon>
        <taxon>Araneae</taxon>
        <taxon>Araneomorphae</taxon>
        <taxon>Entelegynae</taxon>
        <taxon>Araneoidea</taxon>
        <taxon>Nephilidae</taxon>
        <taxon>Trichonephila</taxon>
    </lineage>
</organism>
<reference evidence="1" key="1">
    <citation type="submission" date="2020-07" db="EMBL/GenBank/DDBJ databases">
        <title>Multicomponent nature underlies the extraordinary mechanical properties of spider dragline silk.</title>
        <authorList>
            <person name="Kono N."/>
            <person name="Nakamura H."/>
            <person name="Mori M."/>
            <person name="Yoshida Y."/>
            <person name="Ohtoshi R."/>
            <person name="Malay A.D."/>
            <person name="Moran D.A.P."/>
            <person name="Tomita M."/>
            <person name="Numata K."/>
            <person name="Arakawa K."/>
        </authorList>
    </citation>
    <scope>NUCLEOTIDE SEQUENCE</scope>
</reference>
<evidence type="ECO:0000313" key="1">
    <source>
        <dbReference type="EMBL" id="GFR10290.1"/>
    </source>
</evidence>